<name>A0AB33L1Z1_9FLAO</name>
<accession>A0AB33L1Z1</accession>
<evidence type="ECO:0000313" key="1">
    <source>
        <dbReference type="EMBL" id="BFP68915.1"/>
    </source>
</evidence>
<sequence length="127" mass="15008">MLTGTNLKNQIMENKICLECGEKVIGRIDKKFCSDYCRNAFNNKVNKESKNLIRNTNNRLRKNYKILSELNTSGKTKVTRRKLFDRGFDFKFITSLYTTKTGNTYFYVYDQGYLVLENELYLLVKQD</sequence>
<dbReference type="AlphaFoldDB" id="A0AB33L1Z1"/>
<organism evidence="1">
    <name type="scientific">Tenacibaculum sp. Pbs-1</name>
    <dbReference type="NCBI Taxonomy" id="3238748"/>
    <lineage>
        <taxon>Bacteria</taxon>
        <taxon>Pseudomonadati</taxon>
        <taxon>Bacteroidota</taxon>
        <taxon>Flavobacteriia</taxon>
        <taxon>Flavobacteriales</taxon>
        <taxon>Flavobacteriaceae</taxon>
        <taxon>Tenacibaculum</taxon>
    </lineage>
</organism>
<dbReference type="EMBL" id="AP035888">
    <property type="protein sequence ID" value="BFP68915.1"/>
    <property type="molecule type" value="Genomic_DNA"/>
</dbReference>
<protein>
    <recommendedName>
        <fullName evidence="2">DUF2116 family Zn-ribbon domain-containing protein</fullName>
    </recommendedName>
</protein>
<evidence type="ECO:0008006" key="2">
    <source>
        <dbReference type="Google" id="ProtNLM"/>
    </source>
</evidence>
<gene>
    <name evidence="1" type="ORF">Pbs1_22580</name>
</gene>
<reference evidence="1" key="1">
    <citation type="submission" date="2024-08" db="EMBL/GenBank/DDBJ databases">
        <title>Whole genome sequence of Tenacibaculum sp. strain pbs-1 associated with black-spot shell disease in Akoya pearl oysters.</title>
        <authorList>
            <person name="Sakatoku A."/>
            <person name="Suzuki T."/>
            <person name="Hatano K."/>
            <person name="Seki M."/>
            <person name="Tanaka D."/>
            <person name="Nakamura S."/>
            <person name="Suzuki N."/>
            <person name="Isshiki T."/>
        </authorList>
    </citation>
    <scope>NUCLEOTIDE SEQUENCE</scope>
    <source>
        <strain evidence="1">Pbs-1</strain>
    </source>
</reference>
<proteinExistence type="predicted"/>